<accession>A0ABS9Z242</accession>
<dbReference type="Proteomes" id="UP001139104">
    <property type="component" value="Unassembled WGS sequence"/>
</dbReference>
<keyword evidence="2" id="KW-1185">Reference proteome</keyword>
<dbReference type="RefSeq" id="WP_243065737.1">
    <property type="nucleotide sequence ID" value="NZ_JAIVFK010000017.1"/>
</dbReference>
<comment type="caution">
    <text evidence="1">The sequence shown here is derived from an EMBL/GenBank/DDBJ whole genome shotgun (WGS) entry which is preliminary data.</text>
</comment>
<organism evidence="1 2">
    <name type="scientific">Candidatus Rhodoblastus alkanivorans</name>
    <dbReference type="NCBI Taxonomy" id="2954117"/>
    <lineage>
        <taxon>Bacteria</taxon>
        <taxon>Pseudomonadati</taxon>
        <taxon>Pseudomonadota</taxon>
        <taxon>Alphaproteobacteria</taxon>
        <taxon>Hyphomicrobiales</taxon>
        <taxon>Rhodoblastaceae</taxon>
        <taxon>Rhodoblastus</taxon>
    </lineage>
</organism>
<evidence type="ECO:0000313" key="1">
    <source>
        <dbReference type="EMBL" id="MCI4681688.1"/>
    </source>
</evidence>
<sequence>MADYFTQFSCLLDVGAPENAARALELYEADCADGAMEAKFSNGFFVSVPSQDSGNQLWIRDEGAGDPESVIRFVKICASEFSLSGHWGFQYSNMCSKPRLDGFGGGAHVLDLATGETIAWIDTEGWMAQTIADAGDKP</sequence>
<name>A0ABS9Z242_9HYPH</name>
<protein>
    <submittedName>
        <fullName evidence="1">Uncharacterized protein</fullName>
    </submittedName>
</protein>
<gene>
    <name evidence="1" type="ORF">K2U94_02715</name>
</gene>
<dbReference type="EMBL" id="JAIVFP010000001">
    <property type="protein sequence ID" value="MCI4681688.1"/>
    <property type="molecule type" value="Genomic_DNA"/>
</dbReference>
<evidence type="ECO:0000313" key="2">
    <source>
        <dbReference type="Proteomes" id="UP001139104"/>
    </source>
</evidence>
<reference evidence="1" key="1">
    <citation type="journal article" date="2022" name="ISME J.">
        <title>Identification of active gaseous-alkane degraders at natural gas seeps.</title>
        <authorList>
            <person name="Farhan Ul Haque M."/>
            <person name="Hernandez M."/>
            <person name="Crombie A.T."/>
            <person name="Murrell J.C."/>
        </authorList>
    </citation>
    <scope>NUCLEOTIDE SEQUENCE</scope>
    <source>
        <strain evidence="1">PC2</strain>
    </source>
</reference>
<proteinExistence type="predicted"/>